<evidence type="ECO:0000259" key="3">
    <source>
        <dbReference type="Pfam" id="PF01408"/>
    </source>
</evidence>
<reference evidence="6" key="1">
    <citation type="submission" date="2019-10" db="EMBL/GenBank/DDBJ databases">
        <title>Streptomyces sp. nov., a novel actinobacterium isolated from alkaline environment.</title>
        <authorList>
            <person name="Golinska P."/>
        </authorList>
    </citation>
    <scope>NUCLEOTIDE SEQUENCE [LARGE SCALE GENOMIC DNA]</scope>
    <source>
        <strain evidence="6">DSM 42118</strain>
    </source>
</reference>
<dbReference type="Gene3D" id="3.30.360.10">
    <property type="entry name" value="Dihydrodipicolinate Reductase, domain 2"/>
    <property type="match status" value="1"/>
</dbReference>
<gene>
    <name evidence="5" type="ORF">FNQ90_00680</name>
</gene>
<organism evidence="5 6">
    <name type="scientific">Streptomyces alkaliphilus</name>
    <dbReference type="NCBI Taxonomy" id="1472722"/>
    <lineage>
        <taxon>Bacteria</taxon>
        <taxon>Bacillati</taxon>
        <taxon>Actinomycetota</taxon>
        <taxon>Actinomycetes</taxon>
        <taxon>Kitasatosporales</taxon>
        <taxon>Streptomycetaceae</taxon>
        <taxon>Streptomyces</taxon>
    </lineage>
</organism>
<dbReference type="Pfam" id="PF22725">
    <property type="entry name" value="GFO_IDH_MocA_C3"/>
    <property type="match status" value="1"/>
</dbReference>
<dbReference type="InterPro" id="IPR055170">
    <property type="entry name" value="GFO_IDH_MocA-like_dom"/>
</dbReference>
<sequence length="327" mass="35270">MGVIGCSAFGGRTMLPAIRDTPGTTLTAVASRDRARAVAFADRFRCDPVVGYENLLSREDIDAVYIALPNALHHEAALAAMESGKHVLAEKPLTTTVGDTVELCRTAAEEGLVLRENFGFPHHGQHRRVRSLVDDGRIGRLRHMEGSFCFPPLPGNDIRYRSDLGGGALLDVGVYPVRAMQYFLGDDLTVTGAVLRHDPVSGVDVSGGFTACSPDGVIASGTFGFEHSFGSRYRLWGSTGQLTVERAFTPPPWYTPTLRIVSQDHTEELTLPAEHQLVSCVKAFADAVGVARDRGRDPAHGEWSTTAVRTAELVAAIAATAHRIRLP</sequence>
<dbReference type="PANTHER" id="PTHR22604">
    <property type="entry name" value="OXIDOREDUCTASES"/>
    <property type="match status" value="1"/>
</dbReference>
<proteinExistence type="inferred from homology"/>
<comment type="caution">
    <text evidence="5">The sequence shown here is derived from an EMBL/GenBank/DDBJ whole genome shotgun (WGS) entry which is preliminary data.</text>
</comment>
<dbReference type="Gene3D" id="3.40.50.720">
    <property type="entry name" value="NAD(P)-binding Rossmann-like Domain"/>
    <property type="match status" value="1"/>
</dbReference>
<evidence type="ECO:0000313" key="6">
    <source>
        <dbReference type="Proteomes" id="UP000538929"/>
    </source>
</evidence>
<evidence type="ECO:0000256" key="1">
    <source>
        <dbReference type="ARBA" id="ARBA00010928"/>
    </source>
</evidence>
<dbReference type="SUPFAM" id="SSF51735">
    <property type="entry name" value="NAD(P)-binding Rossmann-fold domains"/>
    <property type="match status" value="1"/>
</dbReference>
<dbReference type="InterPro" id="IPR000683">
    <property type="entry name" value="Gfo/Idh/MocA-like_OxRdtase_N"/>
</dbReference>
<feature type="domain" description="GFO/IDH/MocA-like oxidoreductase" evidence="4">
    <location>
        <begin position="126"/>
        <end position="242"/>
    </location>
</feature>
<dbReference type="InterPro" id="IPR036291">
    <property type="entry name" value="NAD(P)-bd_dom_sf"/>
</dbReference>
<accession>A0A7W3T9B6</accession>
<name>A0A7W3T9B6_9ACTN</name>
<dbReference type="AlphaFoldDB" id="A0A7W3T9B6"/>
<keyword evidence="2" id="KW-0560">Oxidoreductase</keyword>
<feature type="domain" description="Gfo/Idh/MocA-like oxidoreductase N-terminal" evidence="3">
    <location>
        <begin position="2"/>
        <end position="117"/>
    </location>
</feature>
<dbReference type="GO" id="GO:0016491">
    <property type="term" value="F:oxidoreductase activity"/>
    <property type="evidence" value="ECO:0007669"/>
    <property type="project" value="UniProtKB-KW"/>
</dbReference>
<dbReference type="Proteomes" id="UP000538929">
    <property type="component" value="Unassembled WGS sequence"/>
</dbReference>
<keyword evidence="6" id="KW-1185">Reference proteome</keyword>
<dbReference type="GO" id="GO:0000166">
    <property type="term" value="F:nucleotide binding"/>
    <property type="evidence" value="ECO:0007669"/>
    <property type="project" value="InterPro"/>
</dbReference>
<dbReference type="PANTHER" id="PTHR22604:SF105">
    <property type="entry name" value="TRANS-1,2-DIHYDROBENZENE-1,2-DIOL DEHYDROGENASE"/>
    <property type="match status" value="1"/>
</dbReference>
<evidence type="ECO:0000259" key="4">
    <source>
        <dbReference type="Pfam" id="PF22725"/>
    </source>
</evidence>
<protein>
    <submittedName>
        <fullName evidence="5">Gfo/Idh/MocA family oxidoreductase</fullName>
    </submittedName>
</protein>
<dbReference type="EMBL" id="VKHT01000009">
    <property type="protein sequence ID" value="MBB0242658.1"/>
    <property type="molecule type" value="Genomic_DNA"/>
</dbReference>
<dbReference type="Pfam" id="PF01408">
    <property type="entry name" value="GFO_IDH_MocA"/>
    <property type="match status" value="1"/>
</dbReference>
<dbReference type="SUPFAM" id="SSF55347">
    <property type="entry name" value="Glyceraldehyde-3-phosphate dehydrogenase-like, C-terminal domain"/>
    <property type="match status" value="1"/>
</dbReference>
<comment type="similarity">
    <text evidence="1">Belongs to the Gfo/Idh/MocA family.</text>
</comment>
<evidence type="ECO:0000313" key="5">
    <source>
        <dbReference type="EMBL" id="MBB0242658.1"/>
    </source>
</evidence>
<evidence type="ECO:0000256" key="2">
    <source>
        <dbReference type="ARBA" id="ARBA00023002"/>
    </source>
</evidence>
<dbReference type="InterPro" id="IPR050984">
    <property type="entry name" value="Gfo/Idh/MocA_domain"/>
</dbReference>